<dbReference type="OrthoDB" id="1917005at2759"/>
<feature type="compositionally biased region" description="Low complexity" evidence="4">
    <location>
        <begin position="562"/>
        <end position="573"/>
    </location>
</feature>
<dbReference type="SMART" id="SM00439">
    <property type="entry name" value="BAH"/>
    <property type="match status" value="1"/>
</dbReference>
<dbReference type="GO" id="GO:0005634">
    <property type="term" value="C:nucleus"/>
    <property type="evidence" value="ECO:0007669"/>
    <property type="project" value="UniProtKB-SubCell"/>
</dbReference>
<dbReference type="Pfam" id="PF01426">
    <property type="entry name" value="BAH"/>
    <property type="match status" value="1"/>
</dbReference>
<accession>A0A2I0A7G1</accession>
<dbReference type="InterPro" id="IPR003617">
    <property type="entry name" value="TFIIS/CRSP70_N_sub"/>
</dbReference>
<feature type="region of interest" description="Disordered" evidence="4">
    <location>
        <begin position="526"/>
        <end position="608"/>
    </location>
</feature>
<comment type="subcellular location">
    <subcellularLocation>
        <location evidence="1 3">Nucleus</location>
    </subcellularLocation>
</comment>
<evidence type="ECO:0000256" key="1">
    <source>
        <dbReference type="ARBA" id="ARBA00004123"/>
    </source>
</evidence>
<organism evidence="7 8">
    <name type="scientific">Apostasia shenzhenica</name>
    <dbReference type="NCBI Taxonomy" id="1088818"/>
    <lineage>
        <taxon>Eukaryota</taxon>
        <taxon>Viridiplantae</taxon>
        <taxon>Streptophyta</taxon>
        <taxon>Embryophyta</taxon>
        <taxon>Tracheophyta</taxon>
        <taxon>Spermatophyta</taxon>
        <taxon>Magnoliopsida</taxon>
        <taxon>Liliopsida</taxon>
        <taxon>Asparagales</taxon>
        <taxon>Orchidaceae</taxon>
        <taxon>Apostasioideae</taxon>
        <taxon>Apostasia</taxon>
    </lineage>
</organism>
<evidence type="ECO:0000313" key="8">
    <source>
        <dbReference type="Proteomes" id="UP000236161"/>
    </source>
</evidence>
<sequence length="1604" mass="172114">MHGREGEERKRRWHMWPAAVAAEKPPVILPAAAFAADSVQTSVDSFLKQDGRKIRVGDCALFQAGNAPPFIGLIRWFSTTKEGCLTLCVNWLYRPADIKLAKSILLEAAPNEVFYSFHRDIISAASLLHPCKVAFLHKGVDLPSGTSSFVCRRVYDIANKCLWWLTDQDYINEHQEEVDLLLDKTRLEMHAAVQSGGRSPKRLNGPTSMQQLKSGSENGVTAHSSQIKGKKRDRGDQNTEPIKRECITKPDDGDSVICKFDNNMIKLEISKITEKGALVSTDGVEKLVQLMQVDNSKKIDLTGRVLLADVIAATDKIDCLNKFVQIRGVPVLDEWLQEAHKGKTGDVNSPKESEKAVEELLLALLRALDKLPVNLNALQTSHIGKSVNHLRGHKNLEIQKKARSLVDRWKKRVDAEMKTNDSRSVGSSQAVTWPVKPGFSEVSHTGNRRTGSGDLSMKSSVTQQSSYRGLTGRSIHADATVKSTNLTVGSGKLQSPAAVAISSKEFLTKVAGNIVELPLVVAKEEKSSSSSHSQNNSQSCSSDHGKNVGSSVKEDAKSSTAGSVNTSRPSSGSSRHRRSNNGIVAGNPNKSGSQIRNPTGEKVSQAGMSCERTVDLPTSDYVSSHRLIVRLPNPGRSPARSTSGGSLEDPSPGSRASSPCVQDKSDHVDKKMIGRTDSTPIHITSDVNAESWQSNDVKDGLVISDEGDRSTIIPDEECRASEEAGRTADISRTACSSSGNEKIEAKIRNSFSSMNALIESCAKYSEATTPVSGGDDIGMKLLASVAAGEMSKSDMVSPASSPEGSLATEDPFNCNKEPKSVTSNADNGYPNLGTSIENADFDLRKQEKDNKHIFAQDGIHALGANVSDNDKTATPLQGDKLQQNGLISDMKEDSNKEDARQNKDNERIGDGLTNSKFEVRSPGDQIDTNISVRYKIAGGKTSTSDVRPKSSSDGVDCELSAAGPNTEKVVVESSSSDHPLNKEIQCADSTKERPSYAENEKETAERKFDDARDSPVADMIPCPETVDKFRGEKSDELKNNCQEQIERNESTVISQNIKGNTGTAKPVGLASGGESVEINASLEKRVEGSLDFGKRPSFTKEADASARMHVANGESREEIASSTEQDAGAKLDFDLNEGITGDDANQSEPIATSLPVFSSAIRMSTSSNFASLSISNGSPATITVAAPAKGAFVPPENLLKSKGEPGWKGSAATSAFRPAEPRKVLDMPINSTDMQLCETAMSKQGRPTLEFDLNVADERAIEDLASQSSAQTTGSESGVLGNQDATYRAAGGLDLDLNRVDESVDNCQFVSTSRKLEVPLLSARSASGGFSHGDSSMLRDFDLNNGPSIDDVGAEPLSRSQSTKNSCNIPYVPPIAGFRVNSAELGSGWFPQGNSYPAVAIPSFLSDRGDQSYPIVAAAGAQRMLGSVTSSGTFGSDIYRSHVLSSSPAMAFSPAATSFSYASFPFGSSFPLTSTSFSAGSAGYVDSSGGSCFAPVPSQLVGPAGAVSSPYVRPYVITLPEGASESSRKWGRQGLDLNSGPVHADEVKDDRLPSLSRQMQVVNTQRFMEDQARLYQVAGGAMKRKEPDGGWEPERFTFKQPSWQ</sequence>
<feature type="compositionally biased region" description="Polar residues" evidence="4">
    <location>
        <begin position="940"/>
        <end position="953"/>
    </location>
</feature>
<dbReference type="PROSITE" id="PS51319">
    <property type="entry name" value="TFIIS_N"/>
    <property type="match status" value="1"/>
</dbReference>
<dbReference type="Gene3D" id="2.30.30.490">
    <property type="match status" value="1"/>
</dbReference>
<evidence type="ECO:0000259" key="6">
    <source>
        <dbReference type="PROSITE" id="PS51319"/>
    </source>
</evidence>
<dbReference type="STRING" id="1088818.A0A2I0A7G1"/>
<keyword evidence="8" id="KW-1185">Reference proteome</keyword>
<dbReference type="SMART" id="SM00509">
    <property type="entry name" value="TFS2N"/>
    <property type="match status" value="1"/>
</dbReference>
<evidence type="ECO:0000313" key="7">
    <source>
        <dbReference type="EMBL" id="PKA51474.1"/>
    </source>
</evidence>
<evidence type="ECO:0000256" key="3">
    <source>
        <dbReference type="PROSITE-ProRule" id="PRU00649"/>
    </source>
</evidence>
<feature type="region of interest" description="Disordered" evidence="4">
    <location>
        <begin position="870"/>
        <end position="924"/>
    </location>
</feature>
<proteinExistence type="predicted"/>
<name>A0A2I0A7G1_9ASPA</name>
<reference evidence="7 8" key="1">
    <citation type="journal article" date="2017" name="Nature">
        <title>The Apostasia genome and the evolution of orchids.</title>
        <authorList>
            <person name="Zhang G.Q."/>
            <person name="Liu K.W."/>
            <person name="Li Z."/>
            <person name="Lohaus R."/>
            <person name="Hsiao Y.Y."/>
            <person name="Niu S.C."/>
            <person name="Wang J.Y."/>
            <person name="Lin Y.C."/>
            <person name="Xu Q."/>
            <person name="Chen L.J."/>
            <person name="Yoshida K."/>
            <person name="Fujiwara S."/>
            <person name="Wang Z.W."/>
            <person name="Zhang Y.Q."/>
            <person name="Mitsuda N."/>
            <person name="Wang M."/>
            <person name="Liu G.H."/>
            <person name="Pecoraro L."/>
            <person name="Huang H.X."/>
            <person name="Xiao X.J."/>
            <person name="Lin M."/>
            <person name="Wu X.Y."/>
            <person name="Wu W.L."/>
            <person name="Chen Y.Y."/>
            <person name="Chang S.B."/>
            <person name="Sakamoto S."/>
            <person name="Ohme-Takagi M."/>
            <person name="Yagi M."/>
            <person name="Zeng S.J."/>
            <person name="Shen C.Y."/>
            <person name="Yeh C.M."/>
            <person name="Luo Y.B."/>
            <person name="Tsai W.C."/>
            <person name="Van de Peer Y."/>
            <person name="Liu Z.J."/>
        </authorList>
    </citation>
    <scope>NUCLEOTIDE SEQUENCE [LARGE SCALE GENOMIC DNA]</scope>
    <source>
        <strain evidence="8">cv. Shenzhen</strain>
        <tissue evidence="7">Stem</tissue>
    </source>
</reference>
<feature type="compositionally biased region" description="Basic and acidic residues" evidence="4">
    <location>
        <begin position="989"/>
        <end position="1015"/>
    </location>
</feature>
<dbReference type="Pfam" id="PF08711">
    <property type="entry name" value="Med26"/>
    <property type="match status" value="1"/>
</dbReference>
<protein>
    <submittedName>
        <fullName evidence="7">Putative mediator of RNA polymerase II transcription subunit 26c</fullName>
    </submittedName>
</protein>
<evidence type="ECO:0000256" key="2">
    <source>
        <dbReference type="ARBA" id="ARBA00023242"/>
    </source>
</evidence>
<dbReference type="Proteomes" id="UP000236161">
    <property type="component" value="Unassembled WGS sequence"/>
</dbReference>
<feature type="region of interest" description="Disordered" evidence="4">
    <location>
        <begin position="1580"/>
        <end position="1604"/>
    </location>
</feature>
<feature type="compositionally biased region" description="Basic and acidic residues" evidence="4">
    <location>
        <begin position="1583"/>
        <end position="1597"/>
    </location>
</feature>
<feature type="domain" description="BAH" evidence="5">
    <location>
        <begin position="52"/>
        <end position="166"/>
    </location>
</feature>
<feature type="compositionally biased region" description="Polar residues" evidence="4">
    <location>
        <begin position="588"/>
        <end position="597"/>
    </location>
</feature>
<feature type="compositionally biased region" description="Polar residues" evidence="4">
    <location>
        <begin position="205"/>
        <end position="227"/>
    </location>
</feature>
<dbReference type="GO" id="GO:0003682">
    <property type="term" value="F:chromatin binding"/>
    <property type="evidence" value="ECO:0007669"/>
    <property type="project" value="InterPro"/>
</dbReference>
<feature type="region of interest" description="Disordered" evidence="4">
    <location>
        <begin position="1526"/>
        <end position="1546"/>
    </location>
</feature>
<dbReference type="PANTHER" id="PTHR46548">
    <property type="entry name" value="BAH AND TFIIS DOMAIN-CONTAINING PROTEIN-RELATED"/>
    <property type="match status" value="1"/>
</dbReference>
<feature type="domain" description="TFIIS N-terminal" evidence="6">
    <location>
        <begin position="330"/>
        <end position="416"/>
    </location>
</feature>
<keyword evidence="2 3" id="KW-0539">Nucleus</keyword>
<dbReference type="InterPro" id="IPR035441">
    <property type="entry name" value="TFIIS/LEDGF_dom_sf"/>
</dbReference>
<dbReference type="PROSITE" id="PS51038">
    <property type="entry name" value="BAH"/>
    <property type="match status" value="1"/>
</dbReference>
<feature type="region of interest" description="Disordered" evidence="4">
    <location>
        <begin position="940"/>
        <end position="1019"/>
    </location>
</feature>
<evidence type="ECO:0000259" key="5">
    <source>
        <dbReference type="PROSITE" id="PS51038"/>
    </source>
</evidence>
<dbReference type="EMBL" id="KZ452013">
    <property type="protein sequence ID" value="PKA51474.1"/>
    <property type="molecule type" value="Genomic_DNA"/>
</dbReference>
<feature type="region of interest" description="Disordered" evidence="4">
    <location>
        <begin position="436"/>
        <end position="470"/>
    </location>
</feature>
<gene>
    <name evidence="7" type="primary">MED26C</name>
    <name evidence="7" type="ORF">AXF42_Ash002839</name>
</gene>
<feature type="compositionally biased region" description="Polar residues" evidence="4">
    <location>
        <begin position="457"/>
        <end position="468"/>
    </location>
</feature>
<dbReference type="Gene3D" id="1.20.930.10">
    <property type="entry name" value="Conserved domain common to transcription factors TFIIS, elongin A, CRSP70"/>
    <property type="match status" value="1"/>
</dbReference>
<feature type="compositionally biased region" description="Basic and acidic residues" evidence="4">
    <location>
        <begin position="233"/>
        <end position="245"/>
    </location>
</feature>
<feature type="compositionally biased region" description="Basic and acidic residues" evidence="4">
    <location>
        <begin position="663"/>
        <end position="674"/>
    </location>
</feature>
<dbReference type="PANTHER" id="PTHR46548:SF1">
    <property type="entry name" value="BAH AND TFIIS DOMAIN-CONTAINING PROTEIN-RELATED"/>
    <property type="match status" value="1"/>
</dbReference>
<evidence type="ECO:0000256" key="4">
    <source>
        <dbReference type="SAM" id="MobiDB-lite"/>
    </source>
</evidence>
<feature type="compositionally biased region" description="Low complexity" evidence="4">
    <location>
        <begin position="528"/>
        <end position="542"/>
    </location>
</feature>
<dbReference type="InterPro" id="IPR001025">
    <property type="entry name" value="BAH_dom"/>
</dbReference>
<feature type="compositionally biased region" description="Basic and acidic residues" evidence="4">
    <location>
        <begin position="889"/>
        <end position="909"/>
    </location>
</feature>
<dbReference type="InterPro" id="IPR017923">
    <property type="entry name" value="TFIIS_N"/>
</dbReference>
<feature type="compositionally biased region" description="Polar residues" evidence="4">
    <location>
        <begin position="872"/>
        <end position="886"/>
    </location>
</feature>
<dbReference type="SUPFAM" id="SSF47676">
    <property type="entry name" value="Conserved domain common to transcription factors TFIIS, elongin A, CRSP70"/>
    <property type="match status" value="1"/>
</dbReference>
<feature type="region of interest" description="Disordered" evidence="4">
    <location>
        <begin position="625"/>
        <end position="678"/>
    </location>
</feature>
<dbReference type="CDD" id="cd00183">
    <property type="entry name" value="TFIIS_I"/>
    <property type="match status" value="1"/>
</dbReference>
<dbReference type="InterPro" id="IPR043151">
    <property type="entry name" value="BAH_sf"/>
</dbReference>
<feature type="region of interest" description="Disordered" evidence="4">
    <location>
        <begin position="193"/>
        <end position="245"/>
    </location>
</feature>